<organism evidence="2 3">
    <name type="scientific">Trichogramma kaykai</name>
    <dbReference type="NCBI Taxonomy" id="54128"/>
    <lineage>
        <taxon>Eukaryota</taxon>
        <taxon>Metazoa</taxon>
        <taxon>Ecdysozoa</taxon>
        <taxon>Arthropoda</taxon>
        <taxon>Hexapoda</taxon>
        <taxon>Insecta</taxon>
        <taxon>Pterygota</taxon>
        <taxon>Neoptera</taxon>
        <taxon>Endopterygota</taxon>
        <taxon>Hymenoptera</taxon>
        <taxon>Apocrita</taxon>
        <taxon>Proctotrupomorpha</taxon>
        <taxon>Chalcidoidea</taxon>
        <taxon>Trichogrammatidae</taxon>
        <taxon>Trichogramma</taxon>
    </lineage>
</organism>
<dbReference type="SUPFAM" id="SSF48403">
    <property type="entry name" value="Ankyrin repeat"/>
    <property type="match status" value="1"/>
</dbReference>
<protein>
    <recommendedName>
        <fullName evidence="4">SOCS box domain-containing protein</fullName>
    </recommendedName>
</protein>
<evidence type="ECO:0000313" key="3">
    <source>
        <dbReference type="Proteomes" id="UP001627154"/>
    </source>
</evidence>
<accession>A0ABD2XFC8</accession>
<dbReference type="InterPro" id="IPR002110">
    <property type="entry name" value="Ankyrin_rpt"/>
</dbReference>
<sequence>MNQEVRIDARDDLGRTPLELAVINLLPDVVDTLLERGADLTSFVFPPASDFDKRFQLMSSQRWHNFKFSLVSGVLAVAERLKKRGYDLYLDNAVTIMKVLVKYGSFEKSTDIDECWYDDEHFASETKNIMITNSMPGLSLYELIRLEPAEAKERVTYTDYFKLACSNEFRQLRVKSPEMFITHLCEKLTRGFFRLWAGHSLWKLIKFRLPIECCDMIIDESLTNKDLYHICLAAAGQSS</sequence>
<dbReference type="EMBL" id="JBJJXI010000031">
    <property type="protein sequence ID" value="KAL3403346.1"/>
    <property type="molecule type" value="Genomic_DNA"/>
</dbReference>
<reference evidence="2 3" key="1">
    <citation type="journal article" date="2024" name="bioRxiv">
        <title>A reference genome for Trichogramma kaykai: A tiny desert-dwelling parasitoid wasp with competing sex-ratio distorters.</title>
        <authorList>
            <person name="Culotta J."/>
            <person name="Lindsey A.R."/>
        </authorList>
    </citation>
    <scope>NUCLEOTIDE SEQUENCE [LARGE SCALE GENOMIC DNA]</scope>
    <source>
        <strain evidence="2 3">KSX58</strain>
    </source>
</reference>
<dbReference type="PROSITE" id="PS50088">
    <property type="entry name" value="ANK_REPEAT"/>
    <property type="match status" value="1"/>
</dbReference>
<gene>
    <name evidence="2" type="ORF">TKK_003933</name>
</gene>
<keyword evidence="1" id="KW-0040">ANK repeat</keyword>
<dbReference type="Gene3D" id="1.25.40.20">
    <property type="entry name" value="Ankyrin repeat-containing domain"/>
    <property type="match status" value="1"/>
</dbReference>
<dbReference type="Proteomes" id="UP001627154">
    <property type="component" value="Unassembled WGS sequence"/>
</dbReference>
<evidence type="ECO:0000313" key="2">
    <source>
        <dbReference type="EMBL" id="KAL3403346.1"/>
    </source>
</evidence>
<evidence type="ECO:0008006" key="4">
    <source>
        <dbReference type="Google" id="ProtNLM"/>
    </source>
</evidence>
<dbReference type="AlphaFoldDB" id="A0ABD2XFC8"/>
<dbReference type="InterPro" id="IPR036770">
    <property type="entry name" value="Ankyrin_rpt-contain_sf"/>
</dbReference>
<name>A0ABD2XFC8_9HYME</name>
<evidence type="ECO:0000256" key="1">
    <source>
        <dbReference type="PROSITE-ProRule" id="PRU00023"/>
    </source>
</evidence>
<comment type="caution">
    <text evidence="2">The sequence shown here is derived from an EMBL/GenBank/DDBJ whole genome shotgun (WGS) entry which is preliminary data.</text>
</comment>
<dbReference type="PROSITE" id="PS50297">
    <property type="entry name" value="ANK_REP_REGION"/>
    <property type="match status" value="1"/>
</dbReference>
<proteinExistence type="predicted"/>
<keyword evidence="3" id="KW-1185">Reference proteome</keyword>
<feature type="repeat" description="ANK" evidence="1">
    <location>
        <begin position="13"/>
        <end position="40"/>
    </location>
</feature>